<accession>A0A6P6XS66</accession>
<comment type="pathway">
    <text evidence="2">Cofactor metabolism; pyridoxal 5'-phosphate salvage; pyridoxine 5'-phosphate from pyridoxine: step 1/1.</text>
</comment>
<dbReference type="InterPro" id="IPR004625">
    <property type="entry name" value="PyrdxlKinase"/>
</dbReference>
<keyword evidence="9" id="KW-0418">Kinase</keyword>
<dbReference type="GO" id="GO:0009443">
    <property type="term" value="P:pyridoxal 5'-phosphate salvage"/>
    <property type="evidence" value="ECO:0007669"/>
    <property type="project" value="InterPro"/>
</dbReference>
<dbReference type="PANTHER" id="PTHR10534">
    <property type="entry name" value="PYRIDOXAL KINASE"/>
    <property type="match status" value="1"/>
</dbReference>
<evidence type="ECO:0000256" key="6">
    <source>
        <dbReference type="ARBA" id="ARBA00018134"/>
    </source>
</evidence>
<dbReference type="CTD" id="8566"/>
<evidence type="ECO:0000313" key="16">
    <source>
        <dbReference type="RefSeq" id="XP_027194744.1"/>
    </source>
</evidence>
<evidence type="ECO:0000256" key="2">
    <source>
        <dbReference type="ARBA" id="ARBA00004835"/>
    </source>
</evidence>
<dbReference type="OMA" id="HTQYGQW"/>
<dbReference type="FunCoup" id="A0A6P6XS66">
    <property type="interactions" value="948"/>
</dbReference>
<dbReference type="GO" id="GO:0008478">
    <property type="term" value="F:pyridoxal kinase activity"/>
    <property type="evidence" value="ECO:0007669"/>
    <property type="project" value="UniProtKB-EC"/>
</dbReference>
<keyword evidence="7" id="KW-0808">Transferase</keyword>
<dbReference type="InterPro" id="IPR013749">
    <property type="entry name" value="PM/HMP-P_kinase-1"/>
</dbReference>
<dbReference type="SUPFAM" id="SSF53613">
    <property type="entry name" value="Ribokinase-like"/>
    <property type="match status" value="1"/>
</dbReference>
<evidence type="ECO:0000313" key="15">
    <source>
        <dbReference type="Proteomes" id="UP000515146"/>
    </source>
</evidence>
<evidence type="ECO:0000256" key="8">
    <source>
        <dbReference type="ARBA" id="ARBA00022741"/>
    </source>
</evidence>
<evidence type="ECO:0000256" key="11">
    <source>
        <dbReference type="ARBA" id="ARBA00032808"/>
    </source>
</evidence>
<comment type="pathway">
    <text evidence="1">Cofactor metabolism; pyridoxal 5'-phosphate salvage; pyridoxamine 5'-phosphate from pyridoxamine: step 1/1.</text>
</comment>
<evidence type="ECO:0000256" key="14">
    <source>
        <dbReference type="ARBA" id="ARBA00048524"/>
    </source>
</evidence>
<evidence type="ECO:0000256" key="9">
    <source>
        <dbReference type="ARBA" id="ARBA00022777"/>
    </source>
</evidence>
<comment type="catalytic activity">
    <reaction evidence="12">
        <text>pyridoxamine + ATP = pyridoxamine 5'-phosphate + ADP + H(+)</text>
        <dbReference type="Rhea" id="RHEA:25104"/>
        <dbReference type="ChEBI" id="CHEBI:15378"/>
        <dbReference type="ChEBI" id="CHEBI:30616"/>
        <dbReference type="ChEBI" id="CHEBI:57761"/>
        <dbReference type="ChEBI" id="CHEBI:58451"/>
        <dbReference type="ChEBI" id="CHEBI:456216"/>
        <dbReference type="EC" id="2.7.1.35"/>
    </reaction>
    <physiologicalReaction direction="left-to-right" evidence="12">
        <dbReference type="Rhea" id="RHEA:25105"/>
    </physiologicalReaction>
</comment>
<protein>
    <recommendedName>
        <fullName evidence="6">Pyridoxal kinase</fullName>
        <ecNumber evidence="5">2.7.1.35</ecNumber>
    </recommendedName>
    <alternativeName>
        <fullName evidence="11">Pyridoxine kinase</fullName>
    </alternativeName>
</protein>
<comment type="pathway">
    <text evidence="3">Cofactor metabolism; pyridoxal 5'-phosphate salvage; pyridoxal 5'-phosphate from pyridoxal: step 1/1.</text>
</comment>
<reference evidence="16" key="1">
    <citation type="submission" date="2025-08" db="UniProtKB">
        <authorList>
            <consortium name="RefSeq"/>
        </authorList>
    </citation>
    <scope>IDENTIFICATION</scope>
    <source>
        <strain evidence="16">Airmid</strain>
    </source>
</reference>
<keyword evidence="15" id="KW-1185">Reference proteome</keyword>
<dbReference type="OrthoDB" id="2104723at2759"/>
<evidence type="ECO:0000256" key="5">
    <source>
        <dbReference type="ARBA" id="ARBA00012104"/>
    </source>
</evidence>
<keyword evidence="8" id="KW-0547">Nucleotide-binding</keyword>
<comment type="catalytic activity">
    <reaction evidence="13">
        <text>pyridoxal + ATP = pyridoxal 5'-phosphate + ADP + H(+)</text>
        <dbReference type="Rhea" id="RHEA:10224"/>
        <dbReference type="ChEBI" id="CHEBI:15378"/>
        <dbReference type="ChEBI" id="CHEBI:17310"/>
        <dbReference type="ChEBI" id="CHEBI:30616"/>
        <dbReference type="ChEBI" id="CHEBI:456216"/>
        <dbReference type="ChEBI" id="CHEBI:597326"/>
        <dbReference type="EC" id="2.7.1.35"/>
    </reaction>
    <physiologicalReaction direction="left-to-right" evidence="13">
        <dbReference type="Rhea" id="RHEA:10225"/>
    </physiologicalReaction>
</comment>
<sequence>MENFDDDDRRVLSIQSHVVSGYCGNKSAVFPLQTLGFDVDFINSVQFSTHTGYPKWTGQVLNEQDLSELIEGLRYNNLLCQYTHLLTGYARSASFLQAMNSVIKEIKSKAPNVVYLCDPVLGDNGKMYVPEELLSVYKEKIIPLADIICPNQFEAELLSGIKITGIETALKAIDHLHSLGIKTVIISSTDEGFNGTNKRLMTIGSSELPGPSGQIRQLFKLEIPRFEANFTGTGDLFAALFLAWFTKTKFDLKTTMENVTATLNSIICRTFNHANNKPRGLELPFNRELQIIKCRDDILEPKIQFFAELI</sequence>
<dbReference type="PANTHER" id="PTHR10534:SF2">
    <property type="entry name" value="PYRIDOXAL KINASE"/>
    <property type="match status" value="1"/>
</dbReference>
<dbReference type="GeneID" id="113789413"/>
<dbReference type="KEGG" id="dpte:113789413"/>
<dbReference type="NCBIfam" id="TIGR00687">
    <property type="entry name" value="pyridox_kin"/>
    <property type="match status" value="1"/>
</dbReference>
<evidence type="ECO:0000256" key="3">
    <source>
        <dbReference type="ARBA" id="ARBA00005210"/>
    </source>
</evidence>
<dbReference type="InParanoid" id="A0A6P6XS66"/>
<dbReference type="GO" id="GO:0005524">
    <property type="term" value="F:ATP binding"/>
    <property type="evidence" value="ECO:0007669"/>
    <property type="project" value="UniProtKB-KW"/>
</dbReference>
<comment type="catalytic activity">
    <reaction evidence="14">
        <text>pyridoxine + ATP = pyridoxine 5'-phosphate + ADP + H(+)</text>
        <dbReference type="Rhea" id="RHEA:25108"/>
        <dbReference type="ChEBI" id="CHEBI:15378"/>
        <dbReference type="ChEBI" id="CHEBI:16709"/>
        <dbReference type="ChEBI" id="CHEBI:30616"/>
        <dbReference type="ChEBI" id="CHEBI:58589"/>
        <dbReference type="ChEBI" id="CHEBI:456216"/>
        <dbReference type="EC" id="2.7.1.35"/>
    </reaction>
    <physiologicalReaction direction="left-to-right" evidence="14">
        <dbReference type="Rhea" id="RHEA:25109"/>
    </physiologicalReaction>
</comment>
<keyword evidence="10" id="KW-0067">ATP-binding</keyword>
<dbReference type="Gene3D" id="3.40.1190.20">
    <property type="match status" value="1"/>
</dbReference>
<evidence type="ECO:0000256" key="12">
    <source>
        <dbReference type="ARBA" id="ARBA00047310"/>
    </source>
</evidence>
<evidence type="ECO:0000256" key="4">
    <source>
        <dbReference type="ARBA" id="ARBA00008805"/>
    </source>
</evidence>
<evidence type="ECO:0000256" key="1">
    <source>
        <dbReference type="ARBA" id="ARBA00004750"/>
    </source>
</evidence>
<evidence type="ECO:0000256" key="10">
    <source>
        <dbReference type="ARBA" id="ARBA00022840"/>
    </source>
</evidence>
<dbReference type="UniPathway" id="UPA01068">
    <property type="reaction ID" value="UER00298"/>
</dbReference>
<dbReference type="EC" id="2.7.1.35" evidence="5"/>
<evidence type="ECO:0000256" key="7">
    <source>
        <dbReference type="ARBA" id="ARBA00022679"/>
    </source>
</evidence>
<dbReference type="AlphaFoldDB" id="A0A6P6XS66"/>
<proteinExistence type="inferred from homology"/>
<evidence type="ECO:0000256" key="13">
    <source>
        <dbReference type="ARBA" id="ARBA00047377"/>
    </source>
</evidence>
<dbReference type="GO" id="GO:0005829">
    <property type="term" value="C:cytosol"/>
    <property type="evidence" value="ECO:0007669"/>
    <property type="project" value="TreeGrafter"/>
</dbReference>
<dbReference type="Proteomes" id="UP000515146">
    <property type="component" value="Unplaced"/>
</dbReference>
<name>A0A6P6XS66_DERPT</name>
<dbReference type="Pfam" id="PF08543">
    <property type="entry name" value="Phos_pyr_kin"/>
    <property type="match status" value="1"/>
</dbReference>
<dbReference type="RefSeq" id="XP_027194744.1">
    <property type="nucleotide sequence ID" value="XM_027338943.1"/>
</dbReference>
<gene>
    <name evidence="16" type="primary">LOC113789413</name>
</gene>
<comment type="similarity">
    <text evidence="4">Belongs to the pyridoxine kinase family.</text>
</comment>
<organism evidence="15 16">
    <name type="scientific">Dermatophagoides pteronyssinus</name>
    <name type="common">European house dust mite</name>
    <dbReference type="NCBI Taxonomy" id="6956"/>
    <lineage>
        <taxon>Eukaryota</taxon>
        <taxon>Metazoa</taxon>
        <taxon>Ecdysozoa</taxon>
        <taxon>Arthropoda</taxon>
        <taxon>Chelicerata</taxon>
        <taxon>Arachnida</taxon>
        <taxon>Acari</taxon>
        <taxon>Acariformes</taxon>
        <taxon>Sarcoptiformes</taxon>
        <taxon>Astigmata</taxon>
        <taxon>Psoroptidia</taxon>
        <taxon>Analgoidea</taxon>
        <taxon>Pyroglyphidae</taxon>
        <taxon>Dermatophagoidinae</taxon>
        <taxon>Dermatophagoides</taxon>
    </lineage>
</organism>
<dbReference type="InterPro" id="IPR029056">
    <property type="entry name" value="Ribokinase-like"/>
</dbReference>
<dbReference type="CDD" id="cd01173">
    <property type="entry name" value="pyridoxal_pyridoxamine_kinase"/>
    <property type="match status" value="1"/>
</dbReference>